<sequence length="647" mass="71949">MAAKEEGPAIGIDLGTTYSCVAMWKNDRVEIIANDQGSRTTPSYVAFTDKERFIGDAAKNQVDMNSKNTVYDAKRLIGRRFNDESVQRDMKLWPFKVVDGDGGKPMIVIKSKGEEKQLAPELVSSMILSKMRQIAEDFHGSTVKNAVITVPAYFNDSQRQATKDAGEIAGLNVMKIINEPTAAAIAYGLDKKNSGAGERNVLIFDLGGGTFDVSLLTIDKDTFQVKAIAGDTHLGGEDFDNNLVDHFVKEFRQKYKKDVSQKPRALQRLRSACERAKRTLSFTSQTSIHVDYLFQGIDFHSNISRTKFEELNMDLFSKCITQVENCLRDAKMDKSSVHDIVLVGGSTRIPKVQQLLKDFFNGKNLCKNINPDESVAYGAAIQAALLSGQGNETMQGLVLTDVTPLSLGVEVGGCIMSVLIPRNTTIPTKKEKVFSTGADFQSVVRIDVYEGERARTMDNNFLGRVSLFGILPAPRGFPQINVCFEIDENGILNVSAEDKTTGMTNKITITNDKGRMSRDEIEKMVKEAEKYEAEDKEYKKKVEAKLSLEGYVSHMRHIVKSEKITSKLPAGKKKKILGDINRVIEWLNESDEVVEANIYEDKKKELEIICRPVFEILSDDDGDIEVGIDDEAFLSYAMGGVKIEDVD</sequence>
<evidence type="ECO:0000313" key="1">
    <source>
        <dbReference type="EMBL" id="KAJ0045427.1"/>
    </source>
</evidence>
<dbReference type="Proteomes" id="UP001163603">
    <property type="component" value="Chromosome 3"/>
</dbReference>
<proteinExistence type="predicted"/>
<reference evidence="2" key="1">
    <citation type="journal article" date="2023" name="G3 (Bethesda)">
        <title>Genome assembly and association tests identify interacting loci associated with vigor, precocity, and sex in interspecific pistachio rootstocks.</title>
        <authorList>
            <person name="Palmer W."/>
            <person name="Jacygrad E."/>
            <person name="Sagayaradj S."/>
            <person name="Cavanaugh K."/>
            <person name="Han R."/>
            <person name="Bertier L."/>
            <person name="Beede B."/>
            <person name="Kafkas S."/>
            <person name="Golino D."/>
            <person name="Preece J."/>
            <person name="Michelmore R."/>
        </authorList>
    </citation>
    <scope>NUCLEOTIDE SEQUENCE [LARGE SCALE GENOMIC DNA]</scope>
</reference>
<name>A0ACC0Z3E8_9ROSI</name>
<accession>A0ACC0Z3E8</accession>
<organism evidence="1 2">
    <name type="scientific">Pistacia integerrima</name>
    <dbReference type="NCBI Taxonomy" id="434235"/>
    <lineage>
        <taxon>Eukaryota</taxon>
        <taxon>Viridiplantae</taxon>
        <taxon>Streptophyta</taxon>
        <taxon>Embryophyta</taxon>
        <taxon>Tracheophyta</taxon>
        <taxon>Spermatophyta</taxon>
        <taxon>Magnoliopsida</taxon>
        <taxon>eudicotyledons</taxon>
        <taxon>Gunneridae</taxon>
        <taxon>Pentapetalae</taxon>
        <taxon>rosids</taxon>
        <taxon>malvids</taxon>
        <taxon>Sapindales</taxon>
        <taxon>Anacardiaceae</taxon>
        <taxon>Pistacia</taxon>
    </lineage>
</organism>
<keyword evidence="2" id="KW-1185">Reference proteome</keyword>
<evidence type="ECO:0000313" key="2">
    <source>
        <dbReference type="Proteomes" id="UP001163603"/>
    </source>
</evidence>
<gene>
    <name evidence="1" type="ORF">Pint_06277</name>
</gene>
<protein>
    <submittedName>
        <fullName evidence="1">Uncharacterized protein</fullName>
    </submittedName>
</protein>
<comment type="caution">
    <text evidence="1">The sequence shown here is derived from an EMBL/GenBank/DDBJ whole genome shotgun (WGS) entry which is preliminary data.</text>
</comment>
<dbReference type="EMBL" id="CM047738">
    <property type="protein sequence ID" value="KAJ0045427.1"/>
    <property type="molecule type" value="Genomic_DNA"/>
</dbReference>